<protein>
    <recommendedName>
        <fullName evidence="7">Cytochrome c-type biogenesis protein</fullName>
    </recommendedName>
</protein>
<evidence type="ECO:0000259" key="8">
    <source>
        <dbReference type="Pfam" id="PF03918"/>
    </source>
</evidence>
<accession>A0ABS1E7L0</accession>
<dbReference type="Pfam" id="PF03918">
    <property type="entry name" value="CcmH"/>
    <property type="match status" value="1"/>
</dbReference>
<dbReference type="PANTHER" id="PTHR47870">
    <property type="entry name" value="CYTOCHROME C-TYPE BIOGENESIS PROTEIN CCMH"/>
    <property type="match status" value="1"/>
</dbReference>
<keyword evidence="7" id="KW-0472">Membrane</keyword>
<organism evidence="9 10">
    <name type="scientific">Halorhodospira neutriphila</name>
    <dbReference type="NCBI Taxonomy" id="168379"/>
    <lineage>
        <taxon>Bacteria</taxon>
        <taxon>Pseudomonadati</taxon>
        <taxon>Pseudomonadota</taxon>
        <taxon>Gammaproteobacteria</taxon>
        <taxon>Chromatiales</taxon>
        <taxon>Ectothiorhodospiraceae</taxon>
        <taxon>Halorhodospira</taxon>
    </lineage>
</organism>
<dbReference type="InterPro" id="IPR051263">
    <property type="entry name" value="C-type_cytochrome_biogenesis"/>
</dbReference>
<sequence length="175" mass="20114">MSLRSTLRYSRPRLGALVSRVRALVAGFALFFAAGAIGTAGAVAIDQPLEFENERQEEQYYRLVQKLRCTVCQSETIYESGAQLAADMRERVYEMTVNGRSEEEIISYMTRRYGDYVLYKPPFQLNTALLWVSPFLLLIIGGVTWLQVVRRRQSAETELTESERRALERFRRGDS</sequence>
<evidence type="ECO:0000313" key="9">
    <source>
        <dbReference type="EMBL" id="MBK1726264.1"/>
    </source>
</evidence>
<keyword evidence="7" id="KW-0812">Transmembrane</keyword>
<keyword evidence="10" id="KW-1185">Reference proteome</keyword>
<name>A0ABS1E7L0_9GAMM</name>
<evidence type="ECO:0000256" key="2">
    <source>
        <dbReference type="ARBA" id="ARBA00022617"/>
    </source>
</evidence>
<evidence type="ECO:0000256" key="4">
    <source>
        <dbReference type="ARBA" id="ARBA00022729"/>
    </source>
</evidence>
<evidence type="ECO:0000256" key="7">
    <source>
        <dbReference type="RuleBase" id="RU364112"/>
    </source>
</evidence>
<gene>
    <name evidence="9" type="ORF">CKO13_04330</name>
</gene>
<comment type="similarity">
    <text evidence="1 7">Belongs to the CcmH/CycL/Ccl2/NrfF family.</text>
</comment>
<dbReference type="InterPro" id="IPR038297">
    <property type="entry name" value="CcmH/CycL/NrfF/Ccl2_sf"/>
</dbReference>
<comment type="caution">
    <text evidence="9">The sequence shown here is derived from an EMBL/GenBank/DDBJ whole genome shotgun (WGS) entry which is preliminary data.</text>
</comment>
<reference evidence="9 10" key="1">
    <citation type="journal article" date="2020" name="Microorganisms">
        <title>Osmotic Adaptation and Compatible Solute Biosynthesis of Phototrophic Bacteria as Revealed from Genome Analyses.</title>
        <authorList>
            <person name="Imhoff J.F."/>
            <person name="Rahn T."/>
            <person name="Kunzel S."/>
            <person name="Keller A."/>
            <person name="Neulinger S.C."/>
        </authorList>
    </citation>
    <scope>NUCLEOTIDE SEQUENCE [LARGE SCALE GENOMIC DNA]</scope>
    <source>
        <strain evidence="9 10">DSM 15116</strain>
    </source>
</reference>
<dbReference type="InterPro" id="IPR005616">
    <property type="entry name" value="CcmH/CycL/Ccl2/NrfF_N"/>
</dbReference>
<keyword evidence="5" id="KW-0201">Cytochrome c-type biogenesis</keyword>
<keyword evidence="2 7" id="KW-0349">Heme</keyword>
<evidence type="ECO:0000313" key="10">
    <source>
        <dbReference type="Proteomes" id="UP000738126"/>
    </source>
</evidence>
<dbReference type="Gene3D" id="1.10.8.640">
    <property type="entry name" value="Cytochrome C biogenesis protein"/>
    <property type="match status" value="1"/>
</dbReference>
<evidence type="ECO:0000256" key="1">
    <source>
        <dbReference type="ARBA" id="ARBA00010342"/>
    </source>
</evidence>
<keyword evidence="6 7" id="KW-0408">Iron</keyword>
<evidence type="ECO:0000256" key="6">
    <source>
        <dbReference type="ARBA" id="ARBA00023004"/>
    </source>
</evidence>
<feature type="transmembrane region" description="Helical" evidence="7">
    <location>
        <begin position="128"/>
        <end position="146"/>
    </location>
</feature>
<evidence type="ECO:0000256" key="3">
    <source>
        <dbReference type="ARBA" id="ARBA00022723"/>
    </source>
</evidence>
<dbReference type="Proteomes" id="UP000738126">
    <property type="component" value="Unassembled WGS sequence"/>
</dbReference>
<evidence type="ECO:0000256" key="5">
    <source>
        <dbReference type="ARBA" id="ARBA00022748"/>
    </source>
</evidence>
<dbReference type="PANTHER" id="PTHR47870:SF1">
    <property type="entry name" value="CYTOCHROME C-TYPE BIOGENESIS PROTEIN CCMH"/>
    <property type="match status" value="1"/>
</dbReference>
<dbReference type="CDD" id="cd16378">
    <property type="entry name" value="CcmH_N"/>
    <property type="match status" value="1"/>
</dbReference>
<proteinExistence type="inferred from homology"/>
<dbReference type="EMBL" id="NRSH01000032">
    <property type="protein sequence ID" value="MBK1726264.1"/>
    <property type="molecule type" value="Genomic_DNA"/>
</dbReference>
<feature type="domain" description="CcmH/CycL/Ccl2/NrfF N-terminal" evidence="8">
    <location>
        <begin position="37"/>
        <end position="169"/>
    </location>
</feature>
<keyword evidence="7" id="KW-1133">Transmembrane helix</keyword>
<keyword evidence="3 7" id="KW-0479">Metal-binding</keyword>
<feature type="transmembrane region" description="Helical" evidence="7">
    <location>
        <begin position="21"/>
        <end position="45"/>
    </location>
</feature>
<keyword evidence="4 7" id="KW-0732">Signal</keyword>
<comment type="function">
    <text evidence="7">Possible subunit of a heme lyase.</text>
</comment>